<feature type="domain" description="DDE Tnp4" evidence="8">
    <location>
        <begin position="13"/>
        <end position="149"/>
    </location>
</feature>
<reference evidence="9" key="4">
    <citation type="submission" date="2019-03" db="UniProtKB">
        <authorList>
            <consortium name="EnsemblPlants"/>
        </authorList>
    </citation>
    <scope>IDENTIFICATION</scope>
</reference>
<dbReference type="AlphaFoldDB" id="A0A453HIS4"/>
<dbReference type="Gramene" id="AET4Gv20201800.2">
    <property type="protein sequence ID" value="AET4Gv20201800.2"/>
    <property type="gene ID" value="AET4Gv20201800"/>
</dbReference>
<dbReference type="PANTHER" id="PTHR22930:SF280">
    <property type="entry name" value="OS11G0202600 PROTEIN"/>
    <property type="match status" value="1"/>
</dbReference>
<protein>
    <recommendedName>
        <fullName evidence="8">DDE Tnp4 domain-containing protein</fullName>
    </recommendedName>
</protein>
<dbReference type="InterPro" id="IPR045249">
    <property type="entry name" value="HARBI1-like"/>
</dbReference>
<accession>A0A453HIS4</accession>
<evidence type="ECO:0000256" key="2">
    <source>
        <dbReference type="ARBA" id="ARBA00004123"/>
    </source>
</evidence>
<dbReference type="STRING" id="200361.A0A453HIS4"/>
<evidence type="ECO:0000256" key="5">
    <source>
        <dbReference type="ARBA" id="ARBA00022723"/>
    </source>
</evidence>
<reference evidence="9" key="5">
    <citation type="journal article" date="2021" name="G3 (Bethesda)">
        <title>Aegilops tauschii genome assembly Aet v5.0 features greater sequence contiguity and improved annotation.</title>
        <authorList>
            <person name="Wang L."/>
            <person name="Zhu T."/>
            <person name="Rodriguez J.C."/>
            <person name="Deal K.R."/>
            <person name="Dubcovsky J."/>
            <person name="McGuire P.E."/>
            <person name="Lux T."/>
            <person name="Spannagl M."/>
            <person name="Mayer K.F.X."/>
            <person name="Baldrich P."/>
            <person name="Meyers B.C."/>
            <person name="Huo N."/>
            <person name="Gu Y.Q."/>
            <person name="Zhou H."/>
            <person name="Devos K.M."/>
            <person name="Bennetzen J.L."/>
            <person name="Unver T."/>
            <person name="Budak H."/>
            <person name="Gulick P.J."/>
            <person name="Galiba G."/>
            <person name="Kalapos B."/>
            <person name="Nelson D.R."/>
            <person name="Li P."/>
            <person name="You F.M."/>
            <person name="Luo M.C."/>
            <person name="Dvorak J."/>
        </authorList>
    </citation>
    <scope>NUCLEOTIDE SEQUENCE [LARGE SCALE GENOMIC DNA]</scope>
    <source>
        <strain evidence="9">cv. AL8/78</strain>
    </source>
</reference>
<keyword evidence="4" id="KW-0540">Nuclease</keyword>
<keyword evidence="6" id="KW-0378">Hydrolase</keyword>
<evidence type="ECO:0000313" key="9">
    <source>
        <dbReference type="EnsemblPlants" id="AET4Gv20201800.2"/>
    </source>
</evidence>
<keyword evidence="7" id="KW-0539">Nucleus</keyword>
<comment type="cofactor">
    <cofactor evidence="1">
        <name>a divalent metal cation</name>
        <dbReference type="ChEBI" id="CHEBI:60240"/>
    </cofactor>
</comment>
<dbReference type="PANTHER" id="PTHR22930">
    <property type="match status" value="1"/>
</dbReference>
<comment type="similarity">
    <text evidence="3">Belongs to the HARBI1 family.</text>
</comment>
<dbReference type="GO" id="GO:0005634">
    <property type="term" value="C:nucleus"/>
    <property type="evidence" value="ECO:0007669"/>
    <property type="project" value="UniProtKB-SubCell"/>
</dbReference>
<dbReference type="GO" id="GO:0046872">
    <property type="term" value="F:metal ion binding"/>
    <property type="evidence" value="ECO:0007669"/>
    <property type="project" value="UniProtKB-KW"/>
</dbReference>
<evidence type="ECO:0000256" key="1">
    <source>
        <dbReference type="ARBA" id="ARBA00001968"/>
    </source>
</evidence>
<reference evidence="10" key="2">
    <citation type="journal article" date="2017" name="Nat. Plants">
        <title>The Aegilops tauschii genome reveals multiple impacts of transposons.</title>
        <authorList>
            <person name="Zhao G."/>
            <person name="Zou C."/>
            <person name="Li K."/>
            <person name="Wang K."/>
            <person name="Li T."/>
            <person name="Gao L."/>
            <person name="Zhang X."/>
            <person name="Wang H."/>
            <person name="Yang Z."/>
            <person name="Liu X."/>
            <person name="Jiang W."/>
            <person name="Mao L."/>
            <person name="Kong X."/>
            <person name="Jiao Y."/>
            <person name="Jia J."/>
        </authorList>
    </citation>
    <scope>NUCLEOTIDE SEQUENCE [LARGE SCALE GENOMIC DNA]</scope>
    <source>
        <strain evidence="10">cv. AL8/78</strain>
    </source>
</reference>
<dbReference type="InterPro" id="IPR027806">
    <property type="entry name" value="HARBI1_dom"/>
</dbReference>
<dbReference type="Proteomes" id="UP000015105">
    <property type="component" value="Chromosome 4D"/>
</dbReference>
<name>A0A453HIS4_AEGTS</name>
<organism evidence="9 10">
    <name type="scientific">Aegilops tauschii subsp. strangulata</name>
    <name type="common">Goatgrass</name>
    <dbReference type="NCBI Taxonomy" id="200361"/>
    <lineage>
        <taxon>Eukaryota</taxon>
        <taxon>Viridiplantae</taxon>
        <taxon>Streptophyta</taxon>
        <taxon>Embryophyta</taxon>
        <taxon>Tracheophyta</taxon>
        <taxon>Spermatophyta</taxon>
        <taxon>Magnoliopsida</taxon>
        <taxon>Liliopsida</taxon>
        <taxon>Poales</taxon>
        <taxon>Poaceae</taxon>
        <taxon>BOP clade</taxon>
        <taxon>Pooideae</taxon>
        <taxon>Triticodae</taxon>
        <taxon>Triticeae</taxon>
        <taxon>Triticinae</taxon>
        <taxon>Aegilops</taxon>
    </lineage>
</organism>
<sequence length="210" mass="23915">MMRSSTMLVDDPTQNIMAVCDFEMRFTSIVAGWLGSAHDTRIFRDTLVKYADRFPHPPIGGYYLVDSGYPNCDGYLAPYKGQKYHVPKFRQGLPPNGKKTFNFAHSSLGNVIERSFGVWKMKWRILQKMTSYPPEKQARIIIACMALHNCIRESNLRDLEFDKCDRDENYMPRNSQPLPTGHVSNIVVGDDATMKATREAIADGLMVDQV</sequence>
<evidence type="ECO:0000256" key="6">
    <source>
        <dbReference type="ARBA" id="ARBA00022801"/>
    </source>
</evidence>
<dbReference type="Pfam" id="PF13359">
    <property type="entry name" value="DDE_Tnp_4"/>
    <property type="match status" value="1"/>
</dbReference>
<comment type="subcellular location">
    <subcellularLocation>
        <location evidence="2">Nucleus</location>
    </subcellularLocation>
</comment>
<proteinExistence type="inferred from homology"/>
<evidence type="ECO:0000313" key="10">
    <source>
        <dbReference type="Proteomes" id="UP000015105"/>
    </source>
</evidence>
<reference evidence="10" key="1">
    <citation type="journal article" date="2014" name="Science">
        <title>Ancient hybridizations among the ancestral genomes of bread wheat.</title>
        <authorList>
            <consortium name="International Wheat Genome Sequencing Consortium,"/>
            <person name="Marcussen T."/>
            <person name="Sandve S.R."/>
            <person name="Heier L."/>
            <person name="Spannagl M."/>
            <person name="Pfeifer M."/>
            <person name="Jakobsen K.S."/>
            <person name="Wulff B.B."/>
            <person name="Steuernagel B."/>
            <person name="Mayer K.F."/>
            <person name="Olsen O.A."/>
        </authorList>
    </citation>
    <scope>NUCLEOTIDE SEQUENCE [LARGE SCALE GENOMIC DNA]</scope>
    <source>
        <strain evidence="10">cv. AL8/78</strain>
    </source>
</reference>
<evidence type="ECO:0000259" key="8">
    <source>
        <dbReference type="Pfam" id="PF13359"/>
    </source>
</evidence>
<dbReference type="EnsemblPlants" id="AET4Gv20201800.2">
    <property type="protein sequence ID" value="AET4Gv20201800.2"/>
    <property type="gene ID" value="AET4Gv20201800"/>
</dbReference>
<reference evidence="9" key="3">
    <citation type="journal article" date="2017" name="Nature">
        <title>Genome sequence of the progenitor of the wheat D genome Aegilops tauschii.</title>
        <authorList>
            <person name="Luo M.C."/>
            <person name="Gu Y.Q."/>
            <person name="Puiu D."/>
            <person name="Wang H."/>
            <person name="Twardziok S.O."/>
            <person name="Deal K.R."/>
            <person name="Huo N."/>
            <person name="Zhu T."/>
            <person name="Wang L."/>
            <person name="Wang Y."/>
            <person name="McGuire P.E."/>
            <person name="Liu S."/>
            <person name="Long H."/>
            <person name="Ramasamy R.K."/>
            <person name="Rodriguez J.C."/>
            <person name="Van S.L."/>
            <person name="Yuan L."/>
            <person name="Wang Z."/>
            <person name="Xia Z."/>
            <person name="Xiao L."/>
            <person name="Anderson O.D."/>
            <person name="Ouyang S."/>
            <person name="Liang Y."/>
            <person name="Zimin A.V."/>
            <person name="Pertea G."/>
            <person name="Qi P."/>
            <person name="Bennetzen J.L."/>
            <person name="Dai X."/>
            <person name="Dawson M.W."/>
            <person name="Muller H.G."/>
            <person name="Kugler K."/>
            <person name="Rivarola-Duarte L."/>
            <person name="Spannagl M."/>
            <person name="Mayer K.F.X."/>
            <person name="Lu F.H."/>
            <person name="Bevan M.W."/>
            <person name="Leroy P."/>
            <person name="Li P."/>
            <person name="You F.M."/>
            <person name="Sun Q."/>
            <person name="Liu Z."/>
            <person name="Lyons E."/>
            <person name="Wicker T."/>
            <person name="Salzberg S.L."/>
            <person name="Devos K.M."/>
            <person name="Dvorak J."/>
        </authorList>
    </citation>
    <scope>NUCLEOTIDE SEQUENCE [LARGE SCALE GENOMIC DNA]</scope>
    <source>
        <strain evidence="9">cv. AL8/78</strain>
    </source>
</reference>
<evidence type="ECO:0000256" key="7">
    <source>
        <dbReference type="ARBA" id="ARBA00023242"/>
    </source>
</evidence>
<evidence type="ECO:0000256" key="4">
    <source>
        <dbReference type="ARBA" id="ARBA00022722"/>
    </source>
</evidence>
<evidence type="ECO:0000256" key="3">
    <source>
        <dbReference type="ARBA" id="ARBA00006958"/>
    </source>
</evidence>
<dbReference type="GO" id="GO:0004518">
    <property type="term" value="F:nuclease activity"/>
    <property type="evidence" value="ECO:0007669"/>
    <property type="project" value="UniProtKB-KW"/>
</dbReference>
<keyword evidence="10" id="KW-1185">Reference proteome</keyword>
<dbReference type="GO" id="GO:0016787">
    <property type="term" value="F:hydrolase activity"/>
    <property type="evidence" value="ECO:0007669"/>
    <property type="project" value="UniProtKB-KW"/>
</dbReference>
<keyword evidence="5" id="KW-0479">Metal-binding</keyword>